<protein>
    <submittedName>
        <fullName evidence="1">Hypothetical radical SAM family enzyme</fullName>
    </submittedName>
</protein>
<dbReference type="EMBL" id="AP017895">
    <property type="protein sequence ID" value="BAV88249.1"/>
    <property type="molecule type" value="Genomic_DNA"/>
</dbReference>
<evidence type="ECO:0000313" key="2">
    <source>
        <dbReference type="Proteomes" id="UP000250241"/>
    </source>
</evidence>
<keyword evidence="2" id="KW-1185">Reference proteome</keyword>
<proteinExistence type="predicted"/>
<dbReference type="KEGG" id="raj:RA11412_1950"/>
<name>A0A2Z5R431_9MICC</name>
<dbReference type="Proteomes" id="UP000250241">
    <property type="component" value="Chromosome"/>
</dbReference>
<reference evidence="1 2" key="1">
    <citation type="submission" date="2016-10" db="EMBL/GenBank/DDBJ databases">
        <title>Genome sequence of Rothia aeria strain JCM11412.</title>
        <authorList>
            <person name="Nambu T."/>
        </authorList>
    </citation>
    <scope>NUCLEOTIDE SEQUENCE [LARGE SCALE GENOMIC DNA]</scope>
    <source>
        <strain evidence="1 2">JCM 11412</strain>
    </source>
</reference>
<accession>A0A2Z5R431</accession>
<sequence>MIRVREGLPVRELLAVHDPQELGVSLRWLIAQGLIEPKALTANAEPDPQARVRLTLRGRLLGDAVTRELLPEIDHST</sequence>
<dbReference type="AlphaFoldDB" id="A0A2Z5R431"/>
<gene>
    <name evidence="1" type="ORF">RA11412_1950</name>
</gene>
<organism evidence="1 2">
    <name type="scientific">Rothia aeria</name>
    <dbReference type="NCBI Taxonomy" id="172042"/>
    <lineage>
        <taxon>Bacteria</taxon>
        <taxon>Bacillati</taxon>
        <taxon>Actinomycetota</taxon>
        <taxon>Actinomycetes</taxon>
        <taxon>Micrococcales</taxon>
        <taxon>Micrococcaceae</taxon>
        <taxon>Rothia</taxon>
    </lineage>
</organism>
<evidence type="ECO:0000313" key="1">
    <source>
        <dbReference type="EMBL" id="BAV88249.1"/>
    </source>
</evidence>